<feature type="domain" description="Lantibiotic dehydratase N-terminal" evidence="1">
    <location>
        <begin position="75"/>
        <end position="517"/>
    </location>
</feature>
<protein>
    <submittedName>
        <fullName evidence="2">Lantibiotic dehydratase</fullName>
    </submittedName>
</protein>
<evidence type="ECO:0000313" key="2">
    <source>
        <dbReference type="EMBL" id="MFD1320685.1"/>
    </source>
</evidence>
<accession>A0ABW3Y9Y6</accession>
<name>A0ABW3Y9Y6_9ACTN</name>
<gene>
    <name evidence="2" type="ORF">ACFQ4H_06215</name>
</gene>
<dbReference type="Proteomes" id="UP001597260">
    <property type="component" value="Unassembled WGS sequence"/>
</dbReference>
<organism evidence="2 3">
    <name type="scientific">Micromonospora sonneratiae</name>
    <dbReference type="NCBI Taxonomy" id="1184706"/>
    <lineage>
        <taxon>Bacteria</taxon>
        <taxon>Bacillati</taxon>
        <taxon>Actinomycetota</taxon>
        <taxon>Actinomycetes</taxon>
        <taxon>Micromonosporales</taxon>
        <taxon>Micromonosporaceae</taxon>
        <taxon>Micromonospora</taxon>
    </lineage>
</organism>
<dbReference type="InterPro" id="IPR006827">
    <property type="entry name" value="Lant_deHydtase_N"/>
</dbReference>
<proteinExistence type="predicted"/>
<evidence type="ECO:0000259" key="1">
    <source>
        <dbReference type="Pfam" id="PF04738"/>
    </source>
</evidence>
<keyword evidence="3" id="KW-1185">Reference proteome</keyword>
<dbReference type="EMBL" id="JBHTMP010000006">
    <property type="protein sequence ID" value="MFD1320685.1"/>
    <property type="molecule type" value="Genomic_DNA"/>
</dbReference>
<sequence>MSHRFPLGDTGWSVWRDVLLRTAGFPVAGLSRFAAPEAAAAADAMLAGDGDPALLDQAFTAAIRDSAIAASEIAADPLLREAVTWQNPGALVALDGLVSGGPDASRNNRRREREKALLLYWQRYCGKSETIGFFGPVCWASAAETSQSTELRPGPAVVAHRKVIFEAWALTAYADRLGEELSVRRWWAPVLSPPLLVDGRELIRPLQPSTRLSPPDAAALAACDGRTPAWQVVRALLADPALGIRSEQDGYLLLDRLVQRGLLSWGAGLPLSPDAEQVLRTRIAAIGDESVRLRVVEGFDRLCAGRDAVAAAAGDPEKLGVAVAALNREFTEATGQAAQRHGGQMYAGRTVVYEETTRDVELVLGRAVLDELAAPLAIVLQAARWLTAEFGAACERVLADLYDELRGPTPLSLSDLWRLAQGLLFSVEDSPTRTVAAEFTARWSKLFGLDSLPDGLAELQLSSADLADRAAEVFAASGPGWPSARVHSPDIQICASSVEAINRGDFLLVLGELHPASTPFDSVVFTPWHHDPATLRAALDVDLGPGRVRLLYPEGFPRQTTRTRYGLDSPRDCQLGVDHARGADLDRLVSMTAVVVDEVDGELTAILPDGRTWPLIEVFGHLLGVLLLDSFKLLAPAPHTPRITIDRLVVARRTWRTTVGDTGLTRVLGEQERFLAVRRWRQQLGLPERVFLKIGTETKPCYLDLRGPFYASALCTMLRTAAKSGDDVSVVVGELLPGPEDAWLTDAQGRGYVSELRFQITDSETHRTSGEPT</sequence>
<dbReference type="RefSeq" id="WP_377567920.1">
    <property type="nucleotide sequence ID" value="NZ_JBHTMP010000006.1"/>
</dbReference>
<comment type="caution">
    <text evidence="2">The sequence shown here is derived from an EMBL/GenBank/DDBJ whole genome shotgun (WGS) entry which is preliminary data.</text>
</comment>
<dbReference type="Pfam" id="PF04738">
    <property type="entry name" value="Lant_dehydr_N"/>
    <property type="match status" value="2"/>
</dbReference>
<reference evidence="3" key="1">
    <citation type="journal article" date="2019" name="Int. J. Syst. Evol. Microbiol.">
        <title>The Global Catalogue of Microorganisms (GCM) 10K type strain sequencing project: providing services to taxonomists for standard genome sequencing and annotation.</title>
        <authorList>
            <consortium name="The Broad Institute Genomics Platform"/>
            <consortium name="The Broad Institute Genome Sequencing Center for Infectious Disease"/>
            <person name="Wu L."/>
            <person name="Ma J."/>
        </authorList>
    </citation>
    <scope>NUCLEOTIDE SEQUENCE [LARGE SCALE GENOMIC DNA]</scope>
    <source>
        <strain evidence="3">JCM 31037</strain>
    </source>
</reference>
<feature type="domain" description="Lantibiotic dehydratase N-terminal" evidence="1">
    <location>
        <begin position="634"/>
        <end position="710"/>
    </location>
</feature>
<evidence type="ECO:0000313" key="3">
    <source>
        <dbReference type="Proteomes" id="UP001597260"/>
    </source>
</evidence>